<dbReference type="PANTHER" id="PTHR32278:SF81">
    <property type="entry name" value="F-BOX FAMILY PROTEIN"/>
    <property type="match status" value="1"/>
</dbReference>
<sequence>MEWDIDPREEANVILLREEHLRRFSEVAYLASVRRLDIRGTIDTERLSPKIEYVAYLVFKLANRCNGLESAKSSIKFVNYESEIDTQNQANTVHLARLQGSGDIPKMRGDGWMKVKLGYFNSKKGTNGPVEARLIKKKRIYNSGLIVKGIQFCLK</sequence>
<reference evidence="1 2" key="1">
    <citation type="journal article" date="2021" name="bioRxiv">
        <title>Chromosome-scale and haplotype-resolved genome assembly of a tetraploid potato cultivar.</title>
        <authorList>
            <person name="Sun H."/>
            <person name="Jiao W.-B."/>
            <person name="Krause K."/>
            <person name="Campoy J.A."/>
            <person name="Goel M."/>
            <person name="Folz-Donahue K."/>
            <person name="Kukat C."/>
            <person name="Huettel B."/>
            <person name="Schneeberger K."/>
        </authorList>
    </citation>
    <scope>NUCLEOTIDE SEQUENCE [LARGE SCALE GENOMIC DNA]</scope>
    <source>
        <strain evidence="1">SolTubOtavaFocal</strain>
        <tissue evidence="1">Leaves</tissue>
    </source>
</reference>
<evidence type="ECO:0000313" key="2">
    <source>
        <dbReference type="Proteomes" id="UP000826656"/>
    </source>
</evidence>
<proteinExistence type="predicted"/>
<dbReference type="EMBL" id="JAIVGD010000002">
    <property type="protein sequence ID" value="KAH0779015.1"/>
    <property type="molecule type" value="Genomic_DNA"/>
</dbReference>
<dbReference type="Pfam" id="PF14299">
    <property type="entry name" value="PP2"/>
    <property type="match status" value="1"/>
</dbReference>
<dbReference type="PANTHER" id="PTHR32278">
    <property type="entry name" value="F-BOX DOMAIN-CONTAINING PROTEIN"/>
    <property type="match status" value="1"/>
</dbReference>
<gene>
    <name evidence="1" type="ORF">KY290_005442</name>
</gene>
<organism evidence="1 2">
    <name type="scientific">Solanum tuberosum</name>
    <name type="common">Potato</name>
    <dbReference type="NCBI Taxonomy" id="4113"/>
    <lineage>
        <taxon>Eukaryota</taxon>
        <taxon>Viridiplantae</taxon>
        <taxon>Streptophyta</taxon>
        <taxon>Embryophyta</taxon>
        <taxon>Tracheophyta</taxon>
        <taxon>Spermatophyta</taxon>
        <taxon>Magnoliopsida</taxon>
        <taxon>eudicotyledons</taxon>
        <taxon>Gunneridae</taxon>
        <taxon>Pentapetalae</taxon>
        <taxon>asterids</taxon>
        <taxon>lamiids</taxon>
        <taxon>Solanales</taxon>
        <taxon>Solanaceae</taxon>
        <taxon>Solanoideae</taxon>
        <taxon>Solaneae</taxon>
        <taxon>Solanum</taxon>
    </lineage>
</organism>
<protein>
    <submittedName>
        <fullName evidence="1">Uncharacterized protein</fullName>
    </submittedName>
</protein>
<comment type="caution">
    <text evidence="1">The sequence shown here is derived from an EMBL/GenBank/DDBJ whole genome shotgun (WGS) entry which is preliminary data.</text>
</comment>
<dbReference type="Proteomes" id="UP000826656">
    <property type="component" value="Unassembled WGS sequence"/>
</dbReference>
<dbReference type="InterPro" id="IPR025886">
    <property type="entry name" value="PP2-like"/>
</dbReference>
<accession>A0ABQ7WEK8</accession>
<evidence type="ECO:0000313" key="1">
    <source>
        <dbReference type="EMBL" id="KAH0779015.1"/>
    </source>
</evidence>
<keyword evidence="2" id="KW-1185">Reference proteome</keyword>
<name>A0ABQ7WEK8_SOLTU</name>